<dbReference type="eggNOG" id="ENOG502QWD1">
    <property type="taxonomic scope" value="Eukaryota"/>
</dbReference>
<evidence type="ECO:0000256" key="4">
    <source>
        <dbReference type="SAM" id="SignalP"/>
    </source>
</evidence>
<dbReference type="PANTHER" id="PTHR38537:SF8">
    <property type="entry name" value="FILAMIN-A"/>
    <property type="match status" value="1"/>
</dbReference>
<feature type="domain" description="GEX2 N-terminal Ig-like" evidence="5">
    <location>
        <begin position="141"/>
        <end position="250"/>
    </location>
</feature>
<accession>W9RYR8</accession>
<dbReference type="AlphaFoldDB" id="W9RYR8"/>
<dbReference type="FunFam" id="2.60.40.10:FF:002225">
    <property type="entry name" value="Gamete expressed 2"/>
    <property type="match status" value="1"/>
</dbReference>
<keyword evidence="3" id="KW-0812">Transmembrane</keyword>
<organism evidence="6 7">
    <name type="scientific">Morus notabilis</name>
    <dbReference type="NCBI Taxonomy" id="981085"/>
    <lineage>
        <taxon>Eukaryota</taxon>
        <taxon>Viridiplantae</taxon>
        <taxon>Streptophyta</taxon>
        <taxon>Embryophyta</taxon>
        <taxon>Tracheophyta</taxon>
        <taxon>Spermatophyta</taxon>
        <taxon>Magnoliopsida</taxon>
        <taxon>eudicotyledons</taxon>
        <taxon>Gunneridae</taxon>
        <taxon>Pentapetalae</taxon>
        <taxon>rosids</taxon>
        <taxon>fabids</taxon>
        <taxon>Rosales</taxon>
        <taxon>Moraceae</taxon>
        <taxon>Moreae</taxon>
        <taxon>Morus</taxon>
    </lineage>
</organism>
<dbReference type="Pfam" id="PF17963">
    <property type="entry name" value="Big_9"/>
    <property type="match status" value="1"/>
</dbReference>
<feature type="domain" description="GEX2 N-terminal Ig-like" evidence="5">
    <location>
        <begin position="34"/>
        <end position="133"/>
    </location>
</feature>
<keyword evidence="3" id="KW-0472">Membrane</keyword>
<dbReference type="GO" id="GO:0048235">
    <property type="term" value="P:pollen sperm cell differentiation"/>
    <property type="evidence" value="ECO:0007669"/>
    <property type="project" value="TreeGrafter"/>
</dbReference>
<evidence type="ECO:0000313" key="6">
    <source>
        <dbReference type="EMBL" id="EXC03948.1"/>
    </source>
</evidence>
<evidence type="ECO:0000256" key="3">
    <source>
        <dbReference type="SAM" id="Phobius"/>
    </source>
</evidence>
<dbReference type="Gene3D" id="2.60.40.2810">
    <property type="match status" value="1"/>
</dbReference>
<feature type="repeat" description="Filamin" evidence="2">
    <location>
        <begin position="570"/>
        <end position="608"/>
    </location>
</feature>
<evidence type="ECO:0000259" key="5">
    <source>
        <dbReference type="Pfam" id="PF23616"/>
    </source>
</evidence>
<dbReference type="InterPro" id="IPR013783">
    <property type="entry name" value="Ig-like_fold"/>
</dbReference>
<dbReference type="Gene3D" id="2.60.40.10">
    <property type="entry name" value="Immunoglobulins"/>
    <property type="match status" value="2"/>
</dbReference>
<dbReference type="EMBL" id="KE345421">
    <property type="protein sequence ID" value="EXC03948.1"/>
    <property type="molecule type" value="Genomic_DNA"/>
</dbReference>
<keyword evidence="1" id="KW-0677">Repeat</keyword>
<gene>
    <name evidence="6" type="ORF">L484_007205</name>
</gene>
<keyword evidence="4" id="KW-0732">Signal</keyword>
<dbReference type="PROSITE" id="PS50194">
    <property type="entry name" value="FILAMIN_REPEAT"/>
    <property type="match status" value="1"/>
</dbReference>
<dbReference type="Pfam" id="PF23616">
    <property type="entry name" value="Ig_GEX2_N"/>
    <property type="match status" value="2"/>
</dbReference>
<dbReference type="OrthoDB" id="5334309at2759"/>
<reference evidence="7" key="1">
    <citation type="submission" date="2013-01" db="EMBL/GenBank/DDBJ databases">
        <title>Draft Genome Sequence of a Mulberry Tree, Morus notabilis C.K. Schneid.</title>
        <authorList>
            <person name="He N."/>
            <person name="Zhao S."/>
        </authorList>
    </citation>
    <scope>NUCLEOTIDE SEQUENCE</scope>
</reference>
<dbReference type="STRING" id="981085.W9RYR8"/>
<name>W9RYR8_9ROSA</name>
<feature type="chain" id="PRO_5004928983" description="GEX2 N-terminal Ig-like domain-containing protein" evidence="4">
    <location>
        <begin position="23"/>
        <end position="1094"/>
    </location>
</feature>
<keyword evidence="7" id="KW-1185">Reference proteome</keyword>
<evidence type="ECO:0000256" key="1">
    <source>
        <dbReference type="ARBA" id="ARBA00022737"/>
    </source>
</evidence>
<feature type="transmembrane region" description="Helical" evidence="3">
    <location>
        <begin position="1019"/>
        <end position="1040"/>
    </location>
</feature>
<keyword evidence="3" id="KW-1133">Transmembrane helix</keyword>
<dbReference type="SUPFAM" id="SSF81296">
    <property type="entry name" value="E set domains"/>
    <property type="match status" value="2"/>
</dbReference>
<dbReference type="InterPro" id="IPR017868">
    <property type="entry name" value="Filamin/ABP280_repeat-like"/>
</dbReference>
<dbReference type="GO" id="GO:0051015">
    <property type="term" value="F:actin filament binding"/>
    <property type="evidence" value="ECO:0007669"/>
    <property type="project" value="InterPro"/>
</dbReference>
<evidence type="ECO:0000256" key="2">
    <source>
        <dbReference type="PROSITE-ProRule" id="PRU00087"/>
    </source>
</evidence>
<dbReference type="KEGG" id="mnt:21390611"/>
<protein>
    <recommendedName>
        <fullName evidence="5">GEX2 N-terminal Ig-like domain-containing protein</fullName>
    </recommendedName>
</protein>
<dbReference type="InterPro" id="IPR044801">
    <property type="entry name" value="Filamin"/>
</dbReference>
<proteinExistence type="predicted"/>
<dbReference type="GO" id="GO:0030036">
    <property type="term" value="P:actin cytoskeleton organization"/>
    <property type="evidence" value="ECO:0007669"/>
    <property type="project" value="InterPro"/>
</dbReference>
<dbReference type="PANTHER" id="PTHR38537">
    <property type="entry name" value="JITTERBUG, ISOFORM N"/>
    <property type="match status" value="1"/>
</dbReference>
<dbReference type="Proteomes" id="UP000030645">
    <property type="component" value="Unassembled WGS sequence"/>
</dbReference>
<evidence type="ECO:0000313" key="7">
    <source>
        <dbReference type="Proteomes" id="UP000030645"/>
    </source>
</evidence>
<dbReference type="InterPro" id="IPR056434">
    <property type="entry name" value="Ig_GEX2_N"/>
</dbReference>
<dbReference type="InterPro" id="IPR014756">
    <property type="entry name" value="Ig_E-set"/>
</dbReference>
<sequence length="1094" mass="121402">MSLQMGSRILIISLMVLSLAFAVKLSTSEEESKPEFAFSWLDDKDTFKAGEIATIKIKLLNNFDKLDKNAFNLTLSVNDKTGNSSYVSGVLTDVQGNSDDWKIFFTTITAGLFNVMINEDNHQVFDSSLHFQVEPGRIYPSVCVASWMDYINEFEAGTIARLGILPKDAFGNNVTSSSTSEDLSVLNFTLSALYPNNGSIAGLLNITSIGWNGLGGYISVDFIVVKAGNFFLLVQGQNQTLIGNPLAFKVNPGPLEVSNCMAKWNYEPNAWQLFSKMELFIHQQDEYGNLVPGLYEFDAEVVEKETNLSIPVPDLYFEEVMPGIQLFSFSNLEPGNFLLKISDSKHNKSISNMPYAYAVFVGYCNGSNSVVNGSGLNNSIAGAMSEFSVYLRDSYQYSSPVEVERLQVQIVREIDSYNILPRITPMQFINDSAISERVRFEANGETEVAPSPSVDLTNRSVENSSLLATAFNVVYTPDKSGIYGLHVYCGNILLNDGHPYTKEVMPGAVNTSLSGVVKFSPKVPKLVKNEVVVQLVDSFNNPVMSQQTRLKLEVTPMKNTSSFSNLLFVDNNDGSYMGHYVAEDIGTYQICASFDDKRLSPCPFEVNVYSSEYFPKAFDDKIFVWEDESIAFDALANDFFAGDNASILEFSQPSHGSLLQYGRLLRYTPHKDYYGNVSFTYIMSDINGNIASASVNISVLTIPPQFVSFPSQLKATEDEISPRFGGFSGFELRYSDVSENISVNLSAQSGTVSLSPILMQFWLLSSKLSIYKGDGEVKSLVLQGTVEVVNFALKSIQYFGNENFFGGDAIRLSTRNTNGVNNLDVPLFVDPINDPPFIHVPEFIILKSNEDESLIYDPERDKFEFSIGDPDLDDFSGDNSFFLVTFSVEVDNGFLATSLPAELINTTELRTMNSYQWQPLQTYVTISQHFTVKANGIRFRGTINDCNGVMKQLFYSGVEQGTVLTVTVNDMGNYGFYPDCSEMVSVPLYTEASINLIRRRPMSSFVSHSLGSAIVIESITVLALGAVLLSFTCKCALVLVHERRRNNAIITTTPEASPTEASNKASVSNPFKYIHTYIYIYTHIDVVLDLVMFM</sequence>
<feature type="signal peptide" evidence="4">
    <location>
        <begin position="1"/>
        <end position="22"/>
    </location>
</feature>